<reference evidence="2 3" key="1">
    <citation type="submission" date="2020-01" db="EMBL/GenBank/DDBJ databases">
        <title>Natronorubrum sp. JWXQ-INN 674 isolated from Inner Mongolia Autonomous Region of China.</title>
        <authorList>
            <person name="Xue Q."/>
        </authorList>
    </citation>
    <scope>NUCLEOTIDE SEQUENCE [LARGE SCALE GENOMIC DNA]</scope>
    <source>
        <strain evidence="2 3">JWXQ-INN-674</strain>
    </source>
</reference>
<keyword evidence="1" id="KW-0472">Membrane</keyword>
<gene>
    <name evidence="2" type="ORF">GS429_09535</name>
</gene>
<feature type="transmembrane region" description="Helical" evidence="1">
    <location>
        <begin position="45"/>
        <end position="68"/>
    </location>
</feature>
<dbReference type="EMBL" id="WUYX01000029">
    <property type="protein sequence ID" value="MXV62297.1"/>
    <property type="molecule type" value="Genomic_DNA"/>
</dbReference>
<evidence type="ECO:0000256" key="1">
    <source>
        <dbReference type="SAM" id="Phobius"/>
    </source>
</evidence>
<feature type="transmembrane region" description="Helical" evidence="1">
    <location>
        <begin position="12"/>
        <end position="33"/>
    </location>
</feature>
<organism evidence="2 3">
    <name type="scientific">Natronorubrum halalkaliphilum</name>
    <dbReference type="NCBI Taxonomy" id="2691917"/>
    <lineage>
        <taxon>Archaea</taxon>
        <taxon>Methanobacteriati</taxon>
        <taxon>Methanobacteriota</taxon>
        <taxon>Stenosarchaea group</taxon>
        <taxon>Halobacteria</taxon>
        <taxon>Halobacteriales</taxon>
        <taxon>Natrialbaceae</taxon>
        <taxon>Natronorubrum</taxon>
    </lineage>
</organism>
<proteinExistence type="predicted"/>
<dbReference type="RefSeq" id="WP_160064956.1">
    <property type="nucleotide sequence ID" value="NZ_WUYX01000029.1"/>
</dbReference>
<dbReference type="AlphaFoldDB" id="A0A6B0VMH7"/>
<evidence type="ECO:0000313" key="3">
    <source>
        <dbReference type="Proteomes" id="UP000434101"/>
    </source>
</evidence>
<accession>A0A6B0VMH7</accession>
<evidence type="ECO:0000313" key="2">
    <source>
        <dbReference type="EMBL" id="MXV62297.1"/>
    </source>
</evidence>
<protein>
    <submittedName>
        <fullName evidence="2">Uncharacterized protein</fullName>
    </submittedName>
</protein>
<sequence>MDDQSVTRSIPGSVGLLGTLTIAGLAVLGLWGVVDGYLLQTGGEYFLPTLGVLAVVVLVVGTLIALGVRSKRWLEGPYW</sequence>
<keyword evidence="1" id="KW-1133">Transmembrane helix</keyword>
<keyword evidence="3" id="KW-1185">Reference proteome</keyword>
<dbReference type="Proteomes" id="UP000434101">
    <property type="component" value="Unassembled WGS sequence"/>
</dbReference>
<name>A0A6B0VMH7_9EURY</name>
<comment type="caution">
    <text evidence="2">The sequence shown here is derived from an EMBL/GenBank/DDBJ whole genome shotgun (WGS) entry which is preliminary data.</text>
</comment>
<keyword evidence="1" id="KW-0812">Transmembrane</keyword>